<dbReference type="EMBL" id="WUUL01000009">
    <property type="protein sequence ID" value="MXQ54733.1"/>
    <property type="molecule type" value="Genomic_DNA"/>
</dbReference>
<sequence length="104" mass="11716">MSKENPLLQDVSDALSKGHTIAQMNEYGRCTVAGFVVEQHRDAEAARVSYRWVSVDGEEGKRGRLRGTETMLYDYIKTLQTAGFSATMHIGLYSQKPHLRVVKQ</sequence>
<evidence type="ECO:0000313" key="2">
    <source>
        <dbReference type="Proteomes" id="UP000430692"/>
    </source>
</evidence>
<comment type="caution">
    <text evidence="1">The sequence shown here is derived from an EMBL/GenBank/DDBJ whole genome shotgun (WGS) entry which is preliminary data.</text>
</comment>
<dbReference type="Proteomes" id="UP000430692">
    <property type="component" value="Unassembled WGS sequence"/>
</dbReference>
<evidence type="ECO:0000313" key="1">
    <source>
        <dbReference type="EMBL" id="MXQ54733.1"/>
    </source>
</evidence>
<reference evidence="1 2" key="1">
    <citation type="submission" date="2019-12" db="EMBL/GenBank/DDBJ databases">
        <title>Whole-genome analyses of novel actinobacteria.</title>
        <authorList>
            <person name="Sahin N."/>
            <person name="Saygin H."/>
        </authorList>
    </citation>
    <scope>NUCLEOTIDE SEQUENCE [LARGE SCALE GENOMIC DNA]</scope>
    <source>
        <strain evidence="1 2">KC615</strain>
    </source>
</reference>
<dbReference type="RefSeq" id="WP_160802087.1">
    <property type="nucleotide sequence ID" value="NZ_WUUL01000009.1"/>
</dbReference>
<protein>
    <submittedName>
        <fullName evidence="1">Uncharacterized protein</fullName>
    </submittedName>
</protein>
<dbReference type="AlphaFoldDB" id="A0A6I4VUR0"/>
<accession>A0A6I4VUR0</accession>
<name>A0A6I4VUR0_9BACL</name>
<proteinExistence type="predicted"/>
<gene>
    <name evidence="1" type="ORF">GSM42_13610</name>
</gene>
<keyword evidence="2" id="KW-1185">Reference proteome</keyword>
<organism evidence="1 2">
    <name type="scientific">Shimazuella alba</name>
    <dbReference type="NCBI Taxonomy" id="2690964"/>
    <lineage>
        <taxon>Bacteria</taxon>
        <taxon>Bacillati</taxon>
        <taxon>Bacillota</taxon>
        <taxon>Bacilli</taxon>
        <taxon>Bacillales</taxon>
        <taxon>Thermoactinomycetaceae</taxon>
        <taxon>Shimazuella</taxon>
    </lineage>
</organism>